<reference evidence="1 2" key="1">
    <citation type="submission" date="2023-08" db="EMBL/GenBank/DDBJ databases">
        <title>Draft genome sequence of Algoriphagus confluentis.</title>
        <authorList>
            <person name="Takatani N."/>
            <person name="Hosokawa M."/>
            <person name="Sawabe T."/>
        </authorList>
    </citation>
    <scope>NUCLEOTIDE SEQUENCE [LARGE SCALE GENOMIC DNA]</scope>
    <source>
        <strain evidence="1 2">NBRC 111222</strain>
    </source>
</reference>
<protein>
    <submittedName>
        <fullName evidence="1">Uncharacterized protein</fullName>
    </submittedName>
</protein>
<dbReference type="EMBL" id="BTPD01000001">
    <property type="protein sequence ID" value="GMQ27745.1"/>
    <property type="molecule type" value="Genomic_DNA"/>
</dbReference>
<name>A0ABQ6PKC8_9BACT</name>
<proteinExistence type="predicted"/>
<keyword evidence="2" id="KW-1185">Reference proteome</keyword>
<dbReference type="RefSeq" id="WP_338222547.1">
    <property type="nucleotide sequence ID" value="NZ_BTPD01000001.1"/>
</dbReference>
<accession>A0ABQ6PKC8</accession>
<organism evidence="1 2">
    <name type="scientific">Algoriphagus confluentis</name>
    <dbReference type="NCBI Taxonomy" id="1697556"/>
    <lineage>
        <taxon>Bacteria</taxon>
        <taxon>Pseudomonadati</taxon>
        <taxon>Bacteroidota</taxon>
        <taxon>Cytophagia</taxon>
        <taxon>Cytophagales</taxon>
        <taxon>Cyclobacteriaceae</taxon>
        <taxon>Algoriphagus</taxon>
    </lineage>
</organism>
<sequence length="117" mass="13617">MEQLPKFKEFKAPEGYFEQLPDRILEKTSAKKSNPWIKYAAAAALILSLGWWQLGSLSNQNEQLSLEEEALLYIESNQWTAEDVLSMAEDPNSLLDQIIQEEMPLEGLFEYEEENWF</sequence>
<evidence type="ECO:0000313" key="1">
    <source>
        <dbReference type="EMBL" id="GMQ27745.1"/>
    </source>
</evidence>
<dbReference type="Proteomes" id="UP001338309">
    <property type="component" value="Unassembled WGS sequence"/>
</dbReference>
<evidence type="ECO:0000313" key="2">
    <source>
        <dbReference type="Proteomes" id="UP001338309"/>
    </source>
</evidence>
<comment type="caution">
    <text evidence="1">The sequence shown here is derived from an EMBL/GenBank/DDBJ whole genome shotgun (WGS) entry which is preliminary data.</text>
</comment>
<gene>
    <name evidence="1" type="ORF">Aconfl_03870</name>
</gene>